<evidence type="ECO:0000313" key="1">
    <source>
        <dbReference type="EMBL" id="KKK49199.1"/>
    </source>
</evidence>
<dbReference type="PROSITE" id="PS51257">
    <property type="entry name" value="PROKAR_LIPOPROTEIN"/>
    <property type="match status" value="1"/>
</dbReference>
<dbReference type="AlphaFoldDB" id="A0A0F8Y4W4"/>
<feature type="non-terminal residue" evidence="1">
    <location>
        <position position="44"/>
    </location>
</feature>
<proteinExistence type="predicted"/>
<organism evidence="1">
    <name type="scientific">marine sediment metagenome</name>
    <dbReference type="NCBI Taxonomy" id="412755"/>
    <lineage>
        <taxon>unclassified sequences</taxon>
        <taxon>metagenomes</taxon>
        <taxon>ecological metagenomes</taxon>
    </lineage>
</organism>
<protein>
    <submittedName>
        <fullName evidence="1">Uncharacterized protein</fullName>
    </submittedName>
</protein>
<sequence length="44" mass="4660">MKKLITLLSITLMVAGLGCAVLSQQIPPAEVDQDAVWYTVDAGV</sequence>
<name>A0A0F8Y4W4_9ZZZZ</name>
<reference evidence="1" key="1">
    <citation type="journal article" date="2015" name="Nature">
        <title>Complex archaea that bridge the gap between prokaryotes and eukaryotes.</title>
        <authorList>
            <person name="Spang A."/>
            <person name="Saw J.H."/>
            <person name="Jorgensen S.L."/>
            <person name="Zaremba-Niedzwiedzka K."/>
            <person name="Martijn J."/>
            <person name="Lind A.E."/>
            <person name="van Eijk R."/>
            <person name="Schleper C."/>
            <person name="Guy L."/>
            <person name="Ettema T.J."/>
        </authorList>
    </citation>
    <scope>NUCLEOTIDE SEQUENCE</scope>
</reference>
<comment type="caution">
    <text evidence="1">The sequence shown here is derived from an EMBL/GenBank/DDBJ whole genome shotgun (WGS) entry which is preliminary data.</text>
</comment>
<dbReference type="EMBL" id="LAZR01068670">
    <property type="protein sequence ID" value="KKK49199.1"/>
    <property type="molecule type" value="Genomic_DNA"/>
</dbReference>
<gene>
    <name evidence="1" type="ORF">LCGC14_3137430</name>
</gene>
<accession>A0A0F8Y4W4</accession>